<dbReference type="AlphaFoldDB" id="A0A498BZH0"/>
<feature type="transmembrane region" description="Helical" evidence="1">
    <location>
        <begin position="333"/>
        <end position="351"/>
    </location>
</feature>
<dbReference type="EMBL" id="RCDB01000003">
    <property type="protein sequence ID" value="RLK47696.1"/>
    <property type="molecule type" value="Genomic_DNA"/>
</dbReference>
<protein>
    <submittedName>
        <fullName evidence="2">Uncharacterized protein DUF2029</fullName>
    </submittedName>
</protein>
<feature type="transmembrane region" description="Helical" evidence="1">
    <location>
        <begin position="363"/>
        <end position="384"/>
    </location>
</feature>
<accession>A0A498BZH0</accession>
<gene>
    <name evidence="2" type="ORF">C7474_2293</name>
</gene>
<keyword evidence="1" id="KW-0812">Transmembrane</keyword>
<keyword evidence="1" id="KW-1133">Transmembrane helix</keyword>
<organism evidence="2 3">
    <name type="scientific">Microbacterium telephonicum</name>
    <dbReference type="NCBI Taxonomy" id="1714841"/>
    <lineage>
        <taxon>Bacteria</taxon>
        <taxon>Bacillati</taxon>
        <taxon>Actinomycetota</taxon>
        <taxon>Actinomycetes</taxon>
        <taxon>Micrococcales</taxon>
        <taxon>Microbacteriaceae</taxon>
        <taxon>Microbacterium</taxon>
    </lineage>
</organism>
<evidence type="ECO:0000313" key="2">
    <source>
        <dbReference type="EMBL" id="RLK47696.1"/>
    </source>
</evidence>
<sequence length="413" mass="44331">MLWVAFALVHLGVAWLGWVMPNQPMGDVYNVYEPWSTQALHGLGVVGIDTPWVYPQLALVPMLLAHLFAVVGGGYIVGWALLVTVADAAAFAVLVGRGRSQSRTVAAWFWLVAIALLGPVGLYRLDGFTVALAVPACLWLVGRPWVASVLLAIATWMKVWPAALLAAAVVAVRRRFAIVGGALAVSALTLLTVAAMGGAAHAFGFLSEQTSRGLQVEAPVSGFYLWGALLQIPGFWVYYDPDILTFQVTGTQIDPVIAAMTPVLVLAVGAVAVLGGVKAWRGATFAALFPTLSLALVVAFIAFNKVGSPQYICWLFPSVILGLVLDRRRWWRPALLVLATALLTQIVYPVLYNGILTAPPEPVAVVTLTVRNLLLVALLVWMTVRLARVRTRVRRPAAAARPDLSVRPTPDPV</sequence>
<feature type="transmembrane region" description="Helical" evidence="1">
    <location>
        <begin position="256"/>
        <end position="277"/>
    </location>
</feature>
<feature type="transmembrane region" description="Helical" evidence="1">
    <location>
        <begin position="107"/>
        <end position="125"/>
    </location>
</feature>
<reference evidence="2 3" key="1">
    <citation type="journal article" date="2015" name="Stand. Genomic Sci.">
        <title>Genomic Encyclopedia of Bacterial and Archaeal Type Strains, Phase III: the genomes of soil and plant-associated and newly described type strains.</title>
        <authorList>
            <person name="Whitman W.B."/>
            <person name="Woyke T."/>
            <person name="Klenk H.P."/>
            <person name="Zhou Y."/>
            <person name="Lilburn T.G."/>
            <person name="Beck B.J."/>
            <person name="De Vos P."/>
            <person name="Vandamme P."/>
            <person name="Eisen J.A."/>
            <person name="Garrity G."/>
            <person name="Hugenholtz P."/>
            <person name="Kyrpides N.C."/>
        </authorList>
    </citation>
    <scope>NUCLEOTIDE SEQUENCE [LARGE SCALE GENOMIC DNA]</scope>
    <source>
        <strain evidence="2 3">S2T63</strain>
    </source>
</reference>
<feature type="transmembrane region" description="Helical" evidence="1">
    <location>
        <begin position="145"/>
        <end position="169"/>
    </location>
</feature>
<feature type="transmembrane region" description="Helical" evidence="1">
    <location>
        <begin position="176"/>
        <end position="203"/>
    </location>
</feature>
<dbReference type="Proteomes" id="UP000273158">
    <property type="component" value="Unassembled WGS sequence"/>
</dbReference>
<feature type="transmembrane region" description="Helical" evidence="1">
    <location>
        <begin position="63"/>
        <end position="95"/>
    </location>
</feature>
<keyword evidence="1" id="KW-0472">Membrane</keyword>
<feature type="transmembrane region" description="Helical" evidence="1">
    <location>
        <begin position="309"/>
        <end position="326"/>
    </location>
</feature>
<feature type="transmembrane region" description="Helical" evidence="1">
    <location>
        <begin position="284"/>
        <end position="303"/>
    </location>
</feature>
<comment type="caution">
    <text evidence="2">The sequence shown here is derived from an EMBL/GenBank/DDBJ whole genome shotgun (WGS) entry which is preliminary data.</text>
</comment>
<proteinExistence type="predicted"/>
<keyword evidence="3" id="KW-1185">Reference proteome</keyword>
<name>A0A498BZH0_9MICO</name>
<evidence type="ECO:0000313" key="3">
    <source>
        <dbReference type="Proteomes" id="UP000273158"/>
    </source>
</evidence>
<evidence type="ECO:0000256" key="1">
    <source>
        <dbReference type="SAM" id="Phobius"/>
    </source>
</evidence>